<dbReference type="NCBIfam" id="NF033536">
    <property type="entry name" value="lasso_PqqD_Bac"/>
    <property type="match status" value="1"/>
</dbReference>
<dbReference type="InterPro" id="IPR041881">
    <property type="entry name" value="PqqD_sf"/>
</dbReference>
<dbReference type="OrthoDB" id="1495225at2"/>
<dbReference type="AlphaFoldDB" id="A0A3S0U4V3"/>
<reference evidence="1 2" key="1">
    <citation type="submission" date="2018-12" db="EMBL/GenBank/DDBJ databases">
        <title>Bacillus chawlae sp. nov., Bacillus glennii sp. nov., and Bacillus saganii sp. nov. Isolated from the Vehicle Assembly Building at Kennedy Space Center where the Viking Spacecraft were Assembled.</title>
        <authorList>
            <person name="Seuylemezian A."/>
            <person name="Vaishampayan P."/>
        </authorList>
    </citation>
    <scope>NUCLEOTIDE SEQUENCE [LARGE SCALE GENOMIC DNA]</scope>
    <source>
        <strain evidence="1 2">L5</strain>
    </source>
</reference>
<dbReference type="EMBL" id="RYZZ01000007">
    <property type="protein sequence ID" value="RUQ30084.1"/>
    <property type="molecule type" value="Genomic_DNA"/>
</dbReference>
<keyword evidence="2" id="KW-1185">Reference proteome</keyword>
<organism evidence="1 2">
    <name type="scientific">Peribacillus cavernae</name>
    <dbReference type="NCBI Taxonomy" id="1674310"/>
    <lineage>
        <taxon>Bacteria</taxon>
        <taxon>Bacillati</taxon>
        <taxon>Bacillota</taxon>
        <taxon>Bacilli</taxon>
        <taxon>Bacillales</taxon>
        <taxon>Bacillaceae</taxon>
        <taxon>Peribacillus</taxon>
    </lineage>
</organism>
<comment type="caution">
    <text evidence="1">The sequence shown here is derived from an EMBL/GenBank/DDBJ whole genome shotgun (WGS) entry which is preliminary data.</text>
</comment>
<sequence>MIKNQSISVKQLVSQGSGNIVSDMDGETVMLSVHNGKYYNLGEMGGEIWERIKEPISVQELITVLGAQYDVERTMCEEQVLSFLSQLLEEGLIKAEG</sequence>
<protein>
    <submittedName>
        <fullName evidence="1">Lasso peptide biosynthesis PqqD family chaperone</fullName>
    </submittedName>
</protein>
<evidence type="ECO:0000313" key="2">
    <source>
        <dbReference type="Proteomes" id="UP000267430"/>
    </source>
</evidence>
<evidence type="ECO:0000313" key="1">
    <source>
        <dbReference type="EMBL" id="RUQ30084.1"/>
    </source>
</evidence>
<gene>
    <name evidence="1" type="ORF">ELQ35_06955</name>
</gene>
<accession>A0A3S0U4V3</accession>
<dbReference type="Pfam" id="PF05402">
    <property type="entry name" value="PqqD"/>
    <property type="match status" value="1"/>
</dbReference>
<dbReference type="Proteomes" id="UP000267430">
    <property type="component" value="Unassembled WGS sequence"/>
</dbReference>
<dbReference type="InterPro" id="IPR008792">
    <property type="entry name" value="PQQD"/>
</dbReference>
<dbReference type="RefSeq" id="WP_126864106.1">
    <property type="nucleotide sequence ID" value="NZ_JAUSTX010000001.1"/>
</dbReference>
<name>A0A3S0U4V3_9BACI</name>
<dbReference type="Gene3D" id="1.10.10.1150">
    <property type="entry name" value="Coenzyme PQQ synthesis protein D (PqqD)"/>
    <property type="match status" value="1"/>
</dbReference>
<proteinExistence type="predicted"/>